<dbReference type="Pfam" id="PF00460">
    <property type="entry name" value="Flg_bb_rod"/>
    <property type="match status" value="1"/>
</dbReference>
<evidence type="ECO:0000256" key="1">
    <source>
        <dbReference type="ARBA" id="ARBA00009677"/>
    </source>
</evidence>
<evidence type="ECO:0000313" key="7">
    <source>
        <dbReference type="Proteomes" id="UP001199916"/>
    </source>
</evidence>
<evidence type="ECO:0000259" key="3">
    <source>
        <dbReference type="Pfam" id="PF00460"/>
    </source>
</evidence>
<comment type="similarity">
    <text evidence="1 2">Belongs to the flagella basal body rod proteins family.</text>
</comment>
<dbReference type="EMBL" id="JAJNBZ010000004">
    <property type="protein sequence ID" value="MCE5169278.1"/>
    <property type="molecule type" value="Genomic_DNA"/>
</dbReference>
<feature type="domain" description="Flagellar hook protein FlgE/F/G-like D1" evidence="5">
    <location>
        <begin position="96"/>
        <end position="165"/>
    </location>
</feature>
<evidence type="ECO:0000259" key="4">
    <source>
        <dbReference type="Pfam" id="PF06429"/>
    </source>
</evidence>
<dbReference type="RefSeq" id="WP_233696301.1">
    <property type="nucleotide sequence ID" value="NZ_JAJNBZ010000004.1"/>
</dbReference>
<protein>
    <submittedName>
        <fullName evidence="6">Flagellar hook-basal body protein</fullName>
    </submittedName>
</protein>
<dbReference type="NCBIfam" id="TIGR03506">
    <property type="entry name" value="FlgEFG_subfam"/>
    <property type="match status" value="1"/>
</dbReference>
<comment type="subcellular location">
    <subcellularLocation>
        <location evidence="2">Bacterial flagellum basal body</location>
    </subcellularLocation>
</comment>
<keyword evidence="6" id="KW-0966">Cell projection</keyword>
<dbReference type="SUPFAM" id="SSF117143">
    <property type="entry name" value="Flagellar hook protein flgE"/>
    <property type="match status" value="1"/>
</dbReference>
<evidence type="ECO:0000256" key="2">
    <source>
        <dbReference type="RuleBase" id="RU362116"/>
    </source>
</evidence>
<keyword evidence="6" id="KW-0969">Cilium</keyword>
<keyword evidence="2" id="KW-0975">Bacterial flagellum</keyword>
<dbReference type="InterPro" id="IPR037925">
    <property type="entry name" value="FlgE/F/G-like"/>
</dbReference>
<dbReference type="InterPro" id="IPR001444">
    <property type="entry name" value="Flag_bb_rod_N"/>
</dbReference>
<evidence type="ECO:0000259" key="5">
    <source>
        <dbReference type="Pfam" id="PF22692"/>
    </source>
</evidence>
<organism evidence="6 7">
    <name type="scientific">Paenibacillus profundus</name>
    <dbReference type="NCBI Taxonomy" id="1173085"/>
    <lineage>
        <taxon>Bacteria</taxon>
        <taxon>Bacillati</taxon>
        <taxon>Bacillota</taxon>
        <taxon>Bacilli</taxon>
        <taxon>Bacillales</taxon>
        <taxon>Paenibacillaceae</taxon>
        <taxon>Paenibacillus</taxon>
    </lineage>
</organism>
<dbReference type="PANTHER" id="PTHR30435:SF19">
    <property type="entry name" value="FLAGELLAR BASAL-BODY ROD PROTEIN FLGG"/>
    <property type="match status" value="1"/>
</dbReference>
<accession>A0ABS8YBB9</accession>
<comment type="caution">
    <text evidence="6">The sequence shown here is derived from an EMBL/GenBank/DDBJ whole genome shotgun (WGS) entry which is preliminary data.</text>
</comment>
<sequence>MNQSMIAASVSMNGIQRKLDVIADNVANVNTKGYKRKTANFADVLTTVRQHDPDYRLPGRATPMGYTIGNGSHLTSLNRDFTQGSLTQTGVDTDLALQGDAMFEIMTRDGATAWIREGAFQYNIDRASGEKILVTAHGDQVLNAEDLEIRIAPDRELQIDEKGRMFAVKNGEAPEALGSLKLVKAIKPEQLVQTDNNYYVLPPNLDRNTAVQVLNLADGDRSDPNQPAIYVQQGMLEESNVSLIDEVNELIQAQRAYQLSARALTSGDAMWGLANSLRA</sequence>
<gene>
    <name evidence="6" type="ORF">LQV63_08135</name>
</gene>
<reference evidence="6 7" key="1">
    <citation type="submission" date="2021-11" db="EMBL/GenBank/DDBJ databases">
        <title>Draft genome sequence of Paenibacillus profundus YoMME, a new Gram-positive bacteria with exoelectrogenic properties.</title>
        <authorList>
            <person name="Hubenova Y."/>
            <person name="Hubenova E."/>
            <person name="Manasiev Y."/>
            <person name="Peykov S."/>
            <person name="Mitov M."/>
        </authorList>
    </citation>
    <scope>NUCLEOTIDE SEQUENCE [LARGE SCALE GENOMIC DNA]</scope>
    <source>
        <strain evidence="6 7">YoMME</strain>
    </source>
</reference>
<dbReference type="Pfam" id="PF06429">
    <property type="entry name" value="Flg_bbr_C"/>
    <property type="match status" value="1"/>
</dbReference>
<proteinExistence type="inferred from homology"/>
<feature type="domain" description="Flagellar basal body rod protein N-terminal" evidence="3">
    <location>
        <begin position="16"/>
        <end position="35"/>
    </location>
</feature>
<feature type="domain" description="Flagellar basal-body/hook protein C-terminal" evidence="4">
    <location>
        <begin position="232"/>
        <end position="277"/>
    </location>
</feature>
<dbReference type="PANTHER" id="PTHR30435">
    <property type="entry name" value="FLAGELLAR PROTEIN"/>
    <property type="match status" value="1"/>
</dbReference>
<dbReference type="Pfam" id="PF22692">
    <property type="entry name" value="LlgE_F_G_D1"/>
    <property type="match status" value="1"/>
</dbReference>
<evidence type="ECO:0000313" key="6">
    <source>
        <dbReference type="EMBL" id="MCE5169278.1"/>
    </source>
</evidence>
<dbReference type="InterPro" id="IPR053967">
    <property type="entry name" value="LlgE_F_G-like_D1"/>
</dbReference>
<keyword evidence="6" id="KW-0282">Flagellum</keyword>
<dbReference type="InterPro" id="IPR010930">
    <property type="entry name" value="Flg_bb/hook_C_dom"/>
</dbReference>
<dbReference type="Proteomes" id="UP001199916">
    <property type="component" value="Unassembled WGS sequence"/>
</dbReference>
<name>A0ABS8YBB9_9BACL</name>
<dbReference type="InterPro" id="IPR020013">
    <property type="entry name" value="Flagellar_FlgE/F/G"/>
</dbReference>
<keyword evidence="7" id="KW-1185">Reference proteome</keyword>